<evidence type="ECO:0000256" key="5">
    <source>
        <dbReference type="ARBA" id="ARBA00035648"/>
    </source>
</evidence>
<feature type="domain" description="Endoribonuclease YicC-like C-terminal" evidence="7">
    <location>
        <begin position="169"/>
        <end position="288"/>
    </location>
</feature>
<dbReference type="AlphaFoldDB" id="A0A644X9H3"/>
<evidence type="ECO:0008006" key="9">
    <source>
        <dbReference type="Google" id="ProtNLM"/>
    </source>
</evidence>
<gene>
    <name evidence="8" type="ORF">SDC9_57119</name>
</gene>
<proteinExistence type="inferred from homology"/>
<keyword evidence="2" id="KW-0540">Nuclease</keyword>
<dbReference type="PANTHER" id="PTHR30636:SF3">
    <property type="entry name" value="UPF0701 PROTEIN YICC"/>
    <property type="match status" value="1"/>
</dbReference>
<protein>
    <recommendedName>
        <fullName evidence="9">YicC family protein</fullName>
    </recommendedName>
</protein>
<evidence type="ECO:0000256" key="2">
    <source>
        <dbReference type="ARBA" id="ARBA00022722"/>
    </source>
</evidence>
<comment type="similarity">
    <text evidence="5">Belongs to the YicC/YloC family.</text>
</comment>
<dbReference type="InterPro" id="IPR013527">
    <property type="entry name" value="YicC-like_N"/>
</dbReference>
<dbReference type="NCBIfam" id="TIGR00255">
    <property type="entry name" value="YicC/YloC family endoribonuclease"/>
    <property type="match status" value="1"/>
</dbReference>
<keyword evidence="4" id="KW-0378">Hydrolase</keyword>
<dbReference type="GO" id="GO:0004521">
    <property type="term" value="F:RNA endonuclease activity"/>
    <property type="evidence" value="ECO:0007669"/>
    <property type="project" value="InterPro"/>
</dbReference>
<evidence type="ECO:0000256" key="3">
    <source>
        <dbReference type="ARBA" id="ARBA00022759"/>
    </source>
</evidence>
<evidence type="ECO:0000313" key="8">
    <source>
        <dbReference type="EMBL" id="MPM10784.1"/>
    </source>
</evidence>
<sequence length="288" mass="32242">MTGYGRGEAKLNGRTITVEIRAVNNRYLDCSVKIPRIYIFAEDSIKAKVQSAISRGNVDVFVTIGSESCEGITVSVNKPVAEGYYKALQELCEGYSLRDDISVSLLSRFSDVLLVEKNQENLEEVASDICQVLDAALIDFNAMREREGKRLAEDIRSRGETIRAFVGVIEERSPQIVNEYRAKLEARMAEVLKNTQLDESRILTEAAIFADKVAVDEETVRLRSHLDQMAGMLDAGGVVGRKLDFLIQEFNREANTIGSKCSDLELTRVVVNIKSEIEKIREQVQNLE</sequence>
<keyword evidence="3" id="KW-0255">Endonuclease</keyword>
<evidence type="ECO:0000256" key="4">
    <source>
        <dbReference type="ARBA" id="ARBA00022801"/>
    </source>
</evidence>
<dbReference type="GO" id="GO:0016787">
    <property type="term" value="F:hydrolase activity"/>
    <property type="evidence" value="ECO:0007669"/>
    <property type="project" value="UniProtKB-KW"/>
</dbReference>
<comment type="cofactor">
    <cofactor evidence="1">
        <name>a divalent metal cation</name>
        <dbReference type="ChEBI" id="CHEBI:60240"/>
    </cofactor>
</comment>
<dbReference type="Pfam" id="PF08340">
    <property type="entry name" value="YicC-like_C"/>
    <property type="match status" value="1"/>
</dbReference>
<dbReference type="Pfam" id="PF03755">
    <property type="entry name" value="YicC-like_N"/>
    <property type="match status" value="1"/>
</dbReference>
<evidence type="ECO:0000259" key="7">
    <source>
        <dbReference type="Pfam" id="PF08340"/>
    </source>
</evidence>
<evidence type="ECO:0000259" key="6">
    <source>
        <dbReference type="Pfam" id="PF03755"/>
    </source>
</evidence>
<dbReference type="EMBL" id="VSSQ01001741">
    <property type="protein sequence ID" value="MPM10784.1"/>
    <property type="molecule type" value="Genomic_DNA"/>
</dbReference>
<feature type="domain" description="Endoribonuclease YicC-like N-terminal" evidence="6">
    <location>
        <begin position="1"/>
        <end position="152"/>
    </location>
</feature>
<comment type="caution">
    <text evidence="8">The sequence shown here is derived from an EMBL/GenBank/DDBJ whole genome shotgun (WGS) entry which is preliminary data.</text>
</comment>
<reference evidence="8" key="1">
    <citation type="submission" date="2019-08" db="EMBL/GenBank/DDBJ databases">
        <authorList>
            <person name="Kucharzyk K."/>
            <person name="Murdoch R.W."/>
            <person name="Higgins S."/>
            <person name="Loffler F."/>
        </authorList>
    </citation>
    <scope>NUCLEOTIDE SEQUENCE</scope>
</reference>
<evidence type="ECO:0000256" key="1">
    <source>
        <dbReference type="ARBA" id="ARBA00001968"/>
    </source>
</evidence>
<dbReference type="PANTHER" id="PTHR30636">
    <property type="entry name" value="UPF0701 PROTEIN YICC"/>
    <property type="match status" value="1"/>
</dbReference>
<accession>A0A644X9H3</accession>
<dbReference type="InterPro" id="IPR005229">
    <property type="entry name" value="YicC/YloC-like"/>
</dbReference>
<name>A0A644X9H3_9ZZZZ</name>
<dbReference type="InterPro" id="IPR013551">
    <property type="entry name" value="YicC-like_C"/>
</dbReference>
<organism evidence="8">
    <name type="scientific">bioreactor metagenome</name>
    <dbReference type="NCBI Taxonomy" id="1076179"/>
    <lineage>
        <taxon>unclassified sequences</taxon>
        <taxon>metagenomes</taxon>
        <taxon>ecological metagenomes</taxon>
    </lineage>
</organism>